<comment type="subcellular location">
    <subcellularLocation>
        <location evidence="1 5">Cytoplasm</location>
    </subcellularLocation>
</comment>
<keyword evidence="7" id="KW-1185">Reference proteome</keyword>
<evidence type="ECO:0000256" key="3">
    <source>
        <dbReference type="ARBA" id="ARBA00023315"/>
    </source>
</evidence>
<evidence type="ECO:0000313" key="7">
    <source>
        <dbReference type="Proteomes" id="UP000663069"/>
    </source>
</evidence>
<evidence type="ECO:0000256" key="2">
    <source>
        <dbReference type="ARBA" id="ARBA00005686"/>
    </source>
</evidence>
<evidence type="ECO:0000256" key="1">
    <source>
        <dbReference type="ARBA" id="ARBA00004496"/>
    </source>
</evidence>
<keyword evidence="3 5" id="KW-0012">Acyltransferase</keyword>
<dbReference type="RefSeq" id="WP_194811696.1">
    <property type="nucleotide sequence ID" value="NZ_CP063056.1"/>
</dbReference>
<reference evidence="6 7" key="1">
    <citation type="submission" date="2020-10" db="EMBL/GenBank/DDBJ databases">
        <title>Genome Sequencing of Rodentibacter spp. strain DSM111151.</title>
        <authorList>
            <person name="Benga L."/>
            <person name="Lautwein T."/>
        </authorList>
    </citation>
    <scope>NUCLEOTIDE SEQUENCE [LARGE SCALE GENOMIC DNA]</scope>
    <source>
        <strain evidence="6 7">DSM 111151</strain>
    </source>
</reference>
<dbReference type="PRINTS" id="PR01489">
    <property type="entry name" value="RTXTOXINC"/>
</dbReference>
<comment type="similarity">
    <text evidence="2 5">Belongs to the RTX toxin acyltransferase family.</text>
</comment>
<dbReference type="EMBL" id="CP063056">
    <property type="protein sequence ID" value="QPB42114.1"/>
    <property type="molecule type" value="Genomic_DNA"/>
</dbReference>
<evidence type="ECO:0000256" key="5">
    <source>
        <dbReference type="RuleBase" id="RU368102"/>
    </source>
</evidence>
<evidence type="ECO:0000313" key="6">
    <source>
        <dbReference type="EMBL" id="QPB42114.1"/>
    </source>
</evidence>
<dbReference type="Proteomes" id="UP000663069">
    <property type="component" value="Chromosome"/>
</dbReference>
<keyword evidence="5" id="KW-0808">Transferase</keyword>
<evidence type="ECO:0000256" key="4">
    <source>
        <dbReference type="ARBA" id="ARBA00048621"/>
    </source>
</evidence>
<comment type="function">
    <text evidence="5">Involved in fatty acylation of protoxin at internal lysine residues, thereby converting it to the active toxin.</text>
</comment>
<accession>A0ABX6UVV4</accession>
<dbReference type="EC" id="2.3.1.-" evidence="5"/>
<gene>
    <name evidence="6" type="ORF">IHV77_09335</name>
</gene>
<keyword evidence="5" id="KW-0204">Cytolysis</keyword>
<protein>
    <recommendedName>
        <fullName evidence="5">RTX toxin-activating lysine-acyltransferase</fullName>
        <ecNumber evidence="5">2.3.1.-</ecNumber>
    </recommendedName>
</protein>
<name>A0ABX6UVV4_9PAST</name>
<organism evidence="6 7">
    <name type="scientific">Rodentibacter haemolyticus</name>
    <dbReference type="NCBI Taxonomy" id="2778911"/>
    <lineage>
        <taxon>Bacteria</taxon>
        <taxon>Pseudomonadati</taxon>
        <taxon>Pseudomonadota</taxon>
        <taxon>Gammaproteobacteria</taxon>
        <taxon>Pasteurellales</taxon>
        <taxon>Pasteurellaceae</taxon>
        <taxon>Rodentibacter</taxon>
    </lineage>
</organism>
<comment type="catalytic activity">
    <reaction evidence="4">
        <text>a fatty acyl-[ACP] + L-lysyl-[protein] = N(6)-(fatty acyl)-L-lysyl-[protein] + holo-[ACP] + H(+)</text>
        <dbReference type="Rhea" id="RHEA:70667"/>
        <dbReference type="Rhea" id="RHEA-COMP:9685"/>
        <dbReference type="Rhea" id="RHEA-COMP:9752"/>
        <dbReference type="Rhea" id="RHEA-COMP:14125"/>
        <dbReference type="Rhea" id="RHEA-COMP:17946"/>
        <dbReference type="ChEBI" id="CHEBI:15378"/>
        <dbReference type="ChEBI" id="CHEBI:29969"/>
        <dbReference type="ChEBI" id="CHEBI:64479"/>
        <dbReference type="ChEBI" id="CHEBI:138651"/>
        <dbReference type="ChEBI" id="CHEBI:189854"/>
    </reaction>
    <physiologicalReaction direction="left-to-right" evidence="4">
        <dbReference type="Rhea" id="RHEA:70668"/>
    </physiologicalReaction>
</comment>
<keyword evidence="5" id="KW-0963">Cytoplasm</keyword>
<proteinExistence type="inferred from homology"/>
<dbReference type="InterPro" id="IPR003996">
    <property type="entry name" value="RTX_toxin-activating_protC_bac"/>
</dbReference>
<sequence>MSVNNINAPFETLGHIAWLWANSPLHRNWSLSLLAINTLPAIHHNQYVLLMRNNFPVAFCSWANLSLENEVKYLDDVASLSAEDWNSGDRKWFIDWIAPFGDNGALYKHMRKLFAHDVFRAIRIEPNGKTGKIVEFHGGKIDKKLASKIFQQYHFELMSELKTKPDFKFSILKEGE</sequence>
<dbReference type="Pfam" id="PF02794">
    <property type="entry name" value="HlyC"/>
    <property type="match status" value="1"/>
</dbReference>